<keyword evidence="5" id="KW-0732">Signal</keyword>
<dbReference type="STRING" id="1884261.A0A5C3Q5U4"/>
<evidence type="ECO:0000256" key="4">
    <source>
        <dbReference type="ARBA" id="ARBA00022723"/>
    </source>
</evidence>
<keyword evidence="3" id="KW-0349">Heme</keyword>
<comment type="similarity">
    <text evidence="8">Belongs to the DyP-type peroxidase family.</text>
</comment>
<accession>A0A5C3Q5U4</accession>
<keyword evidence="6" id="KW-0560">Oxidoreductase</keyword>
<feature type="domain" description="Dyp-type peroxidase C-terminal" evidence="10">
    <location>
        <begin position="295"/>
        <end position="386"/>
    </location>
</feature>
<evidence type="ECO:0000256" key="6">
    <source>
        <dbReference type="ARBA" id="ARBA00023002"/>
    </source>
</evidence>
<feature type="region of interest" description="Disordered" evidence="9">
    <location>
        <begin position="91"/>
        <end position="110"/>
    </location>
</feature>
<dbReference type="PROSITE" id="PS51404">
    <property type="entry name" value="DYP_PEROXIDASE"/>
    <property type="match status" value="1"/>
</dbReference>
<dbReference type="InterPro" id="IPR049509">
    <property type="entry name" value="DyP_N"/>
</dbReference>
<evidence type="ECO:0000313" key="12">
    <source>
        <dbReference type="EMBL" id="TFK95750.1"/>
    </source>
</evidence>
<evidence type="ECO:0000256" key="7">
    <source>
        <dbReference type="ARBA" id="ARBA00023004"/>
    </source>
</evidence>
<comment type="cofactor">
    <cofactor evidence="1">
        <name>heme b</name>
        <dbReference type="ChEBI" id="CHEBI:60344"/>
    </cofactor>
</comment>
<dbReference type="SUPFAM" id="SSF54909">
    <property type="entry name" value="Dimeric alpha+beta barrel"/>
    <property type="match status" value="1"/>
</dbReference>
<keyword evidence="13" id="KW-1185">Reference proteome</keyword>
<dbReference type="Pfam" id="PF20628">
    <property type="entry name" value="Dyp_perox_C"/>
    <property type="match status" value="1"/>
</dbReference>
<keyword evidence="4" id="KW-0479">Metal-binding</keyword>
<evidence type="ECO:0000259" key="10">
    <source>
        <dbReference type="Pfam" id="PF20628"/>
    </source>
</evidence>
<evidence type="ECO:0000259" key="11">
    <source>
        <dbReference type="Pfam" id="PF21105"/>
    </source>
</evidence>
<evidence type="ECO:0000313" key="13">
    <source>
        <dbReference type="Proteomes" id="UP000305067"/>
    </source>
</evidence>
<dbReference type="GO" id="GO:0004601">
    <property type="term" value="F:peroxidase activity"/>
    <property type="evidence" value="ECO:0007669"/>
    <property type="project" value="UniProtKB-KW"/>
</dbReference>
<dbReference type="InterPro" id="IPR006314">
    <property type="entry name" value="Dyp_peroxidase"/>
</dbReference>
<evidence type="ECO:0000256" key="9">
    <source>
        <dbReference type="SAM" id="MobiDB-lite"/>
    </source>
</evidence>
<gene>
    <name evidence="12" type="ORF">BDV98DRAFT_517029</name>
</gene>
<evidence type="ECO:0000256" key="5">
    <source>
        <dbReference type="ARBA" id="ARBA00022729"/>
    </source>
</evidence>
<proteinExistence type="inferred from homology"/>
<dbReference type="GO" id="GO:0020037">
    <property type="term" value="F:heme binding"/>
    <property type="evidence" value="ECO:0007669"/>
    <property type="project" value="InterPro"/>
</dbReference>
<sequence length="452" mass="50708">LRPGLNKAFEYFLFFAIDDAETFRADLASKIIPHISTADKVFEMLRKKEFPGSGFPNPAFDFVGCSIGFSARGLAKFGLTDYLYDEPFQRGQRHDSQDLGDRGKTSGDGTFEPNWDAAFLKEIHGVIQITAHDDGKGKALYQQLKRAIGYSGSQVHYMKVQFRPAPHTPQEHFGFRDGIAKPEYKGYTFSDDLPMKFLGSPVIDPGLILMGRKGDPEKARRPAWAVDGSFFVFRKLKQLVPEFHAFLEDKGTKMFPTLSPDDASHKLGARLFGRWKSGTPVVLSPDRDDTTISDDPKQINNFKYPSDQKGCPFAAHTQKSFPRNNIPDSHDHLFRRASIPYGEELSSAEKSQGRTQIDRGLIFLCYQSSIERGFKYIQQRLSNPDYPSANLKAETPGHDAIMGTVDSRSMTGANPENLNEKLTVHQRFVESTGGEYFFMPSMATLKKIATST</sequence>
<reference evidence="12 13" key="1">
    <citation type="journal article" date="2019" name="Nat. Ecol. Evol.">
        <title>Megaphylogeny resolves global patterns of mushroom evolution.</title>
        <authorList>
            <person name="Varga T."/>
            <person name="Krizsan K."/>
            <person name="Foldi C."/>
            <person name="Dima B."/>
            <person name="Sanchez-Garcia M."/>
            <person name="Sanchez-Ramirez S."/>
            <person name="Szollosi G.J."/>
            <person name="Szarkandi J.G."/>
            <person name="Papp V."/>
            <person name="Albert L."/>
            <person name="Andreopoulos W."/>
            <person name="Angelini C."/>
            <person name="Antonin V."/>
            <person name="Barry K.W."/>
            <person name="Bougher N.L."/>
            <person name="Buchanan P."/>
            <person name="Buyck B."/>
            <person name="Bense V."/>
            <person name="Catcheside P."/>
            <person name="Chovatia M."/>
            <person name="Cooper J."/>
            <person name="Damon W."/>
            <person name="Desjardin D."/>
            <person name="Finy P."/>
            <person name="Geml J."/>
            <person name="Haridas S."/>
            <person name="Hughes K."/>
            <person name="Justo A."/>
            <person name="Karasinski D."/>
            <person name="Kautmanova I."/>
            <person name="Kiss B."/>
            <person name="Kocsube S."/>
            <person name="Kotiranta H."/>
            <person name="LaButti K.M."/>
            <person name="Lechner B.E."/>
            <person name="Liimatainen K."/>
            <person name="Lipzen A."/>
            <person name="Lukacs Z."/>
            <person name="Mihaltcheva S."/>
            <person name="Morgado L.N."/>
            <person name="Niskanen T."/>
            <person name="Noordeloos M.E."/>
            <person name="Ohm R.A."/>
            <person name="Ortiz-Santana B."/>
            <person name="Ovrebo C."/>
            <person name="Racz N."/>
            <person name="Riley R."/>
            <person name="Savchenko A."/>
            <person name="Shiryaev A."/>
            <person name="Soop K."/>
            <person name="Spirin V."/>
            <person name="Szebenyi C."/>
            <person name="Tomsovsky M."/>
            <person name="Tulloss R.E."/>
            <person name="Uehling J."/>
            <person name="Grigoriev I.V."/>
            <person name="Vagvolgyi C."/>
            <person name="Papp T."/>
            <person name="Martin F.M."/>
            <person name="Miettinen O."/>
            <person name="Hibbett D.S."/>
            <person name="Nagy L.G."/>
        </authorList>
    </citation>
    <scope>NUCLEOTIDE SEQUENCE [LARGE SCALE GENOMIC DNA]</scope>
    <source>
        <strain evidence="12 13">CBS 309.79</strain>
    </source>
</reference>
<evidence type="ECO:0008006" key="14">
    <source>
        <dbReference type="Google" id="ProtNLM"/>
    </source>
</evidence>
<dbReference type="Pfam" id="PF21105">
    <property type="entry name" value="DyP_N"/>
    <property type="match status" value="1"/>
</dbReference>
<name>A0A5C3Q5U4_9AGAR</name>
<dbReference type="Proteomes" id="UP000305067">
    <property type="component" value="Unassembled WGS sequence"/>
</dbReference>
<dbReference type="GO" id="GO:0046872">
    <property type="term" value="F:metal ion binding"/>
    <property type="evidence" value="ECO:0007669"/>
    <property type="project" value="UniProtKB-KW"/>
</dbReference>
<organism evidence="12 13">
    <name type="scientific">Pterulicium gracile</name>
    <dbReference type="NCBI Taxonomy" id="1884261"/>
    <lineage>
        <taxon>Eukaryota</taxon>
        <taxon>Fungi</taxon>
        <taxon>Dikarya</taxon>
        <taxon>Basidiomycota</taxon>
        <taxon>Agaricomycotina</taxon>
        <taxon>Agaricomycetes</taxon>
        <taxon>Agaricomycetidae</taxon>
        <taxon>Agaricales</taxon>
        <taxon>Pleurotineae</taxon>
        <taxon>Pterulaceae</taxon>
        <taxon>Pterulicium</taxon>
    </lineage>
</organism>
<feature type="domain" description="DyP dimeric alpha+beta barrel" evidence="11">
    <location>
        <begin position="3"/>
        <end position="164"/>
    </location>
</feature>
<dbReference type="InterPro" id="IPR011008">
    <property type="entry name" value="Dimeric_a/b-barrel"/>
</dbReference>
<dbReference type="AlphaFoldDB" id="A0A5C3Q5U4"/>
<dbReference type="GO" id="GO:0005829">
    <property type="term" value="C:cytosol"/>
    <property type="evidence" value="ECO:0007669"/>
    <property type="project" value="TreeGrafter"/>
</dbReference>
<evidence type="ECO:0000256" key="2">
    <source>
        <dbReference type="ARBA" id="ARBA00022559"/>
    </source>
</evidence>
<protein>
    <recommendedName>
        <fullName evidence="14">Dyp-type peroxidase</fullName>
    </recommendedName>
</protein>
<keyword evidence="7" id="KW-0408">Iron</keyword>
<evidence type="ECO:0000256" key="3">
    <source>
        <dbReference type="ARBA" id="ARBA00022617"/>
    </source>
</evidence>
<feature type="non-terminal residue" evidence="12">
    <location>
        <position position="1"/>
    </location>
</feature>
<keyword evidence="2" id="KW-0575">Peroxidase</keyword>
<dbReference type="NCBIfam" id="TIGR01413">
    <property type="entry name" value="Dyp_perox_fam"/>
    <property type="match status" value="1"/>
</dbReference>
<dbReference type="PANTHER" id="PTHR30521">
    <property type="entry name" value="DEFERROCHELATASE/PEROXIDASE"/>
    <property type="match status" value="1"/>
</dbReference>
<dbReference type="OrthoDB" id="3207336at2759"/>
<dbReference type="InterPro" id="IPR048328">
    <property type="entry name" value="Dyp_perox_C"/>
</dbReference>
<dbReference type="PANTHER" id="PTHR30521:SF4">
    <property type="entry name" value="DEFERROCHELATASE"/>
    <property type="match status" value="1"/>
</dbReference>
<evidence type="ECO:0000256" key="8">
    <source>
        <dbReference type="ARBA" id="ARBA00025737"/>
    </source>
</evidence>
<dbReference type="EMBL" id="ML178875">
    <property type="protein sequence ID" value="TFK95750.1"/>
    <property type="molecule type" value="Genomic_DNA"/>
</dbReference>
<feature type="compositionally biased region" description="Basic and acidic residues" evidence="9">
    <location>
        <begin position="92"/>
        <end position="105"/>
    </location>
</feature>
<evidence type="ECO:0000256" key="1">
    <source>
        <dbReference type="ARBA" id="ARBA00001970"/>
    </source>
</evidence>